<dbReference type="Gene3D" id="3.20.20.80">
    <property type="entry name" value="Glycosidases"/>
    <property type="match status" value="1"/>
</dbReference>
<keyword evidence="4" id="KW-0812">Transmembrane</keyword>
<dbReference type="SMART" id="SM00641">
    <property type="entry name" value="Glyco_25"/>
    <property type="match status" value="1"/>
</dbReference>
<gene>
    <name evidence="5" type="ORF">EHQ69_00115</name>
</gene>
<evidence type="ECO:0000313" key="6">
    <source>
        <dbReference type="Proteomes" id="UP000298263"/>
    </source>
</evidence>
<keyword evidence="4" id="KW-0472">Membrane</keyword>
<dbReference type="GO" id="GO:0003796">
    <property type="term" value="F:lysozyme activity"/>
    <property type="evidence" value="ECO:0007669"/>
    <property type="project" value="InterPro"/>
</dbReference>
<dbReference type="InterPro" id="IPR002053">
    <property type="entry name" value="Glyco_hydro_25"/>
</dbReference>
<evidence type="ECO:0000256" key="1">
    <source>
        <dbReference type="ARBA" id="ARBA00010646"/>
    </source>
</evidence>
<keyword evidence="6" id="KW-1185">Reference proteome</keyword>
<dbReference type="Pfam" id="PF01183">
    <property type="entry name" value="Glyco_hydro_25"/>
    <property type="match status" value="1"/>
</dbReference>
<keyword evidence="2" id="KW-0378">Hydrolase</keyword>
<dbReference type="InterPro" id="IPR017853">
    <property type="entry name" value="GH"/>
</dbReference>
<evidence type="ECO:0000256" key="4">
    <source>
        <dbReference type="SAM" id="Phobius"/>
    </source>
</evidence>
<dbReference type="SUPFAM" id="SSF51445">
    <property type="entry name" value="(Trans)glycosidases"/>
    <property type="match status" value="1"/>
</dbReference>
<comment type="caution">
    <text evidence="5">The sequence shown here is derived from an EMBL/GenBank/DDBJ whole genome shotgun (WGS) entry which is preliminary data.</text>
</comment>
<proteinExistence type="inferred from homology"/>
<keyword evidence="3" id="KW-0326">Glycosidase</keyword>
<feature type="transmembrane region" description="Helical" evidence="4">
    <location>
        <begin position="6"/>
        <end position="29"/>
    </location>
</feature>
<accession>A0A8B5NQR4</accession>
<keyword evidence="4" id="KW-1133">Transmembrane helix</keyword>
<organism evidence="5 6">
    <name type="scientific">Leptospira congkakensis</name>
    <dbReference type="NCBI Taxonomy" id="2484932"/>
    <lineage>
        <taxon>Bacteria</taxon>
        <taxon>Pseudomonadati</taxon>
        <taxon>Spirochaetota</taxon>
        <taxon>Spirochaetia</taxon>
        <taxon>Leptospirales</taxon>
        <taxon>Leptospiraceae</taxon>
        <taxon>Leptospira</taxon>
    </lineage>
</organism>
<dbReference type="AlphaFoldDB" id="A0A8B5NQR4"/>
<dbReference type="PANTHER" id="PTHR34135:SF2">
    <property type="entry name" value="LYSOZYME"/>
    <property type="match status" value="1"/>
</dbReference>
<dbReference type="InterPro" id="IPR018077">
    <property type="entry name" value="Glyco_hydro_fam25_subgr"/>
</dbReference>
<evidence type="ECO:0000256" key="3">
    <source>
        <dbReference type="ARBA" id="ARBA00023295"/>
    </source>
</evidence>
<name>A0A8B5NQR4_9LEPT</name>
<sequence>MNKIKIFLTIIVLSTILAMISIKGFGLWINNPDKRIYQLMGIDLSHHQGQIDWNKFKNENIDFVYLKSTEGGDYIDSMYSENTKKINEIRIPVGAYHFFTLCTKGVIQANNFINTVDKNKITLAPVVDLEFPGNCKNRPSLEEFTKELNDFIIVVEKYFNKELILYTNNDFYNKYLKENYKGKLFWYRNIFTSPADFKSKAVIWQFSEFGKIDGISGSVDLNVIKKEDWNSVSIERK</sequence>
<reference evidence="5" key="1">
    <citation type="journal article" date="2019" name="PLoS Negl. Trop. Dis.">
        <title>Revisiting the worldwide diversity of Leptospira species in the environment.</title>
        <authorList>
            <person name="Vincent A.T."/>
            <person name="Schiettekatte O."/>
            <person name="Bourhy P."/>
            <person name="Veyrier F.J."/>
            <person name="Picardeau M."/>
        </authorList>
    </citation>
    <scope>NUCLEOTIDE SEQUENCE [LARGE SCALE GENOMIC DNA]</scope>
    <source>
        <strain evidence="5">201702422</strain>
    </source>
</reference>
<evidence type="ECO:0000256" key="2">
    <source>
        <dbReference type="ARBA" id="ARBA00022801"/>
    </source>
</evidence>
<dbReference type="GO" id="GO:0016998">
    <property type="term" value="P:cell wall macromolecule catabolic process"/>
    <property type="evidence" value="ECO:0007669"/>
    <property type="project" value="InterPro"/>
</dbReference>
<dbReference type="EMBL" id="RQGP01000005">
    <property type="protein sequence ID" value="TGL97046.1"/>
    <property type="molecule type" value="Genomic_DNA"/>
</dbReference>
<protein>
    <submittedName>
        <fullName evidence="5">Lysozyme</fullName>
    </submittedName>
</protein>
<comment type="similarity">
    <text evidence="1">Belongs to the glycosyl hydrolase 25 family.</text>
</comment>
<dbReference type="Proteomes" id="UP000298263">
    <property type="component" value="Unassembled WGS sequence"/>
</dbReference>
<dbReference type="RefSeq" id="WP_135736249.1">
    <property type="nucleotide sequence ID" value="NZ_RQGO01000005.1"/>
</dbReference>
<dbReference type="GO" id="GO:0016052">
    <property type="term" value="P:carbohydrate catabolic process"/>
    <property type="evidence" value="ECO:0007669"/>
    <property type="project" value="TreeGrafter"/>
</dbReference>
<dbReference type="PROSITE" id="PS51904">
    <property type="entry name" value="GLYCOSYL_HYDROL_F25_2"/>
    <property type="match status" value="1"/>
</dbReference>
<dbReference type="GO" id="GO:0009253">
    <property type="term" value="P:peptidoglycan catabolic process"/>
    <property type="evidence" value="ECO:0007669"/>
    <property type="project" value="InterPro"/>
</dbReference>
<evidence type="ECO:0000313" key="5">
    <source>
        <dbReference type="EMBL" id="TGL97046.1"/>
    </source>
</evidence>
<dbReference type="PANTHER" id="PTHR34135">
    <property type="entry name" value="LYSOZYME"/>
    <property type="match status" value="1"/>
</dbReference>